<proteinExistence type="predicted"/>
<gene>
    <name evidence="1" type="ORF">GCM10023173_22020</name>
</gene>
<keyword evidence="2" id="KW-1185">Reference proteome</keyword>
<protein>
    <submittedName>
        <fullName evidence="1">Uncharacterized protein</fullName>
    </submittedName>
</protein>
<dbReference type="RefSeq" id="WP_345068415.1">
    <property type="nucleotide sequence ID" value="NZ_BAABGR010000035.1"/>
</dbReference>
<sequence>MEINRSIDKKTITAAVQGKAEVKAWKADLKQWMSENPKDAKKLY</sequence>
<reference evidence="2" key="1">
    <citation type="journal article" date="2019" name="Int. J. Syst. Evol. Microbiol.">
        <title>The Global Catalogue of Microorganisms (GCM) 10K type strain sequencing project: providing services to taxonomists for standard genome sequencing and annotation.</title>
        <authorList>
            <consortium name="The Broad Institute Genomics Platform"/>
            <consortium name="The Broad Institute Genome Sequencing Center for Infectious Disease"/>
            <person name="Wu L."/>
            <person name="Ma J."/>
        </authorList>
    </citation>
    <scope>NUCLEOTIDE SEQUENCE [LARGE SCALE GENOMIC DNA]</scope>
    <source>
        <strain evidence="2">JCM 17858</strain>
    </source>
</reference>
<dbReference type="Proteomes" id="UP001500394">
    <property type="component" value="Unassembled WGS sequence"/>
</dbReference>
<accession>A0ABP8R6N8</accession>
<evidence type="ECO:0000313" key="2">
    <source>
        <dbReference type="Proteomes" id="UP001500394"/>
    </source>
</evidence>
<dbReference type="EMBL" id="BAABGR010000035">
    <property type="protein sequence ID" value="GAA4519305.1"/>
    <property type="molecule type" value="Genomic_DNA"/>
</dbReference>
<evidence type="ECO:0000313" key="1">
    <source>
        <dbReference type="EMBL" id="GAA4519305.1"/>
    </source>
</evidence>
<comment type="caution">
    <text evidence="1">The sequence shown here is derived from an EMBL/GenBank/DDBJ whole genome shotgun (WGS) entry which is preliminary data.</text>
</comment>
<name>A0ABP8R6N8_9SPHI</name>
<organism evidence="1 2">
    <name type="scientific">Sphingobacterium thermophilum</name>
    <dbReference type="NCBI Taxonomy" id="768534"/>
    <lineage>
        <taxon>Bacteria</taxon>
        <taxon>Pseudomonadati</taxon>
        <taxon>Bacteroidota</taxon>
        <taxon>Sphingobacteriia</taxon>
        <taxon>Sphingobacteriales</taxon>
        <taxon>Sphingobacteriaceae</taxon>
        <taxon>Sphingobacterium</taxon>
    </lineage>
</organism>